<evidence type="ECO:0000313" key="1">
    <source>
        <dbReference type="EMBL" id="KIL00425.1"/>
    </source>
</evidence>
<dbReference type="InParanoid" id="A0A0D0EAL0"/>
<proteinExistence type="predicted"/>
<protein>
    <submittedName>
        <fullName evidence="1">Uncharacterized protein</fullName>
    </submittedName>
</protein>
<dbReference type="HOGENOM" id="CLU_048299_0_0_1"/>
<dbReference type="EMBL" id="KN824834">
    <property type="protein sequence ID" value="KIL00425.1"/>
    <property type="molecule type" value="Genomic_DNA"/>
</dbReference>
<dbReference type="AlphaFoldDB" id="A0A0D0EAL0"/>
<reference evidence="1 2" key="1">
    <citation type="submission" date="2014-04" db="EMBL/GenBank/DDBJ databases">
        <authorList>
            <consortium name="DOE Joint Genome Institute"/>
            <person name="Kuo A."/>
            <person name="Kohler A."/>
            <person name="Jargeat P."/>
            <person name="Nagy L.G."/>
            <person name="Floudas D."/>
            <person name="Copeland A."/>
            <person name="Barry K.W."/>
            <person name="Cichocki N."/>
            <person name="Veneault-Fourrey C."/>
            <person name="LaButti K."/>
            <person name="Lindquist E.A."/>
            <person name="Lipzen A."/>
            <person name="Lundell T."/>
            <person name="Morin E."/>
            <person name="Murat C."/>
            <person name="Sun H."/>
            <person name="Tunlid A."/>
            <person name="Henrissat B."/>
            <person name="Grigoriev I.V."/>
            <person name="Hibbett D.S."/>
            <person name="Martin F."/>
            <person name="Nordberg H.P."/>
            <person name="Cantor M.N."/>
            <person name="Hua S.X."/>
        </authorList>
    </citation>
    <scope>NUCLEOTIDE SEQUENCE [LARGE SCALE GENOMIC DNA]</scope>
    <source>
        <strain evidence="1 2">Ve08.2h10</strain>
    </source>
</reference>
<dbReference type="Proteomes" id="UP000054538">
    <property type="component" value="Unassembled WGS sequence"/>
</dbReference>
<keyword evidence="2" id="KW-1185">Reference proteome</keyword>
<name>A0A0D0EAL0_9AGAM</name>
<accession>A0A0D0EAL0</accession>
<sequence length="319" mass="36572">MAFRASDNLRCYLHEARLPAMAHRSALSEPVQLHTCLNVRPERYRKLRLVHTIDATLFSDIIFDWMEEFVPCESLGVSDEDESTGERLTVPCEPFFSVPPLPLARAEDVERVFLWVDMFPLESIRRVLRLLYPESTSWKSIPCEEEPLMKTITWTECSKTEPIQHHMGLFLFPPWVLSSTGLQEFARGQPFLDHSPASGRDPDQNVFRGQEWLWSKVWDSCVSRNCPWFIVSTYTDWVFGVFSAGWTASFVSPVFAFDCHGPTILELLLFWSISAMGRPGGWVVPESRAELVLRRQLLIATVWDVSRAEPTEALALSAF</sequence>
<reference evidence="2" key="2">
    <citation type="submission" date="2015-01" db="EMBL/GenBank/DDBJ databases">
        <title>Evolutionary Origins and Diversification of the Mycorrhizal Mutualists.</title>
        <authorList>
            <consortium name="DOE Joint Genome Institute"/>
            <consortium name="Mycorrhizal Genomics Consortium"/>
            <person name="Kohler A."/>
            <person name="Kuo A."/>
            <person name="Nagy L.G."/>
            <person name="Floudas D."/>
            <person name="Copeland A."/>
            <person name="Barry K.W."/>
            <person name="Cichocki N."/>
            <person name="Veneault-Fourrey C."/>
            <person name="LaButti K."/>
            <person name="Lindquist E.A."/>
            <person name="Lipzen A."/>
            <person name="Lundell T."/>
            <person name="Morin E."/>
            <person name="Murat C."/>
            <person name="Riley R."/>
            <person name="Ohm R."/>
            <person name="Sun H."/>
            <person name="Tunlid A."/>
            <person name="Henrissat B."/>
            <person name="Grigoriev I.V."/>
            <person name="Hibbett D.S."/>
            <person name="Martin F."/>
        </authorList>
    </citation>
    <scope>NUCLEOTIDE SEQUENCE [LARGE SCALE GENOMIC DNA]</scope>
    <source>
        <strain evidence="2">Ve08.2h10</strain>
    </source>
</reference>
<dbReference type="OrthoDB" id="2579508at2759"/>
<organism evidence="1 2">
    <name type="scientific">Paxillus rubicundulus Ve08.2h10</name>
    <dbReference type="NCBI Taxonomy" id="930991"/>
    <lineage>
        <taxon>Eukaryota</taxon>
        <taxon>Fungi</taxon>
        <taxon>Dikarya</taxon>
        <taxon>Basidiomycota</taxon>
        <taxon>Agaricomycotina</taxon>
        <taxon>Agaricomycetes</taxon>
        <taxon>Agaricomycetidae</taxon>
        <taxon>Boletales</taxon>
        <taxon>Paxilineae</taxon>
        <taxon>Paxillaceae</taxon>
        <taxon>Paxillus</taxon>
    </lineage>
</organism>
<gene>
    <name evidence="1" type="ORF">PAXRUDRAFT_821716</name>
</gene>
<evidence type="ECO:0000313" key="2">
    <source>
        <dbReference type="Proteomes" id="UP000054538"/>
    </source>
</evidence>